<proteinExistence type="predicted"/>
<keyword evidence="5" id="KW-1185">Reference proteome</keyword>
<dbReference type="eggNOG" id="ENOG5032ZST">
    <property type="taxonomic scope" value="Bacteria"/>
</dbReference>
<evidence type="ECO:0000313" key="5">
    <source>
        <dbReference type="Proteomes" id="UP000198424"/>
    </source>
</evidence>
<dbReference type="AlphaFoldDB" id="A0A085ZGU6"/>
<gene>
    <name evidence="3" type="ORF">B0A62_15435</name>
    <name evidence="2" type="ORF">IW20_24680</name>
</gene>
<dbReference type="EMBL" id="JPRM01000058">
    <property type="protein sequence ID" value="KFF03660.1"/>
    <property type="molecule type" value="Genomic_DNA"/>
</dbReference>
<feature type="chain" id="PRO_5001801221" evidence="1">
    <location>
        <begin position="20"/>
        <end position="234"/>
    </location>
</feature>
<evidence type="ECO:0000313" key="4">
    <source>
        <dbReference type="Proteomes" id="UP000028712"/>
    </source>
</evidence>
<sequence length="234" mass="26894">MRSYSVSLLFFFFVTLLNAQHHNVSPDMPSTHGMLIFGKEKIYASHLPMFRSPHNYQIILELELDSKTKKLFVADQEKNPEYNTYMIEPETFVLPDMINNPKSFKANLYRGHFERGGKKIASDIVVSIKQVIFYKKFNPDEVKSATTNFIIFGNAKEQFMVHELTNKPDFEQILEVKTDLSTLIKNEKYSLITVDKSVNNPIGVAGNNIQIDVNGTNSSITLLKQLYLEFDDLK</sequence>
<evidence type="ECO:0000313" key="3">
    <source>
        <dbReference type="EMBL" id="OXA92421.1"/>
    </source>
</evidence>
<dbReference type="Proteomes" id="UP000198424">
    <property type="component" value="Unassembled WGS sequence"/>
</dbReference>
<name>A0A085ZGU6_FLAHY</name>
<protein>
    <submittedName>
        <fullName evidence="2">Uncharacterized protein</fullName>
    </submittedName>
</protein>
<keyword evidence="1" id="KW-0732">Signal</keyword>
<dbReference type="RefSeq" id="WP_035628667.1">
    <property type="nucleotide sequence ID" value="NZ_JBEWQG010000035.1"/>
</dbReference>
<dbReference type="EMBL" id="MUGY01000022">
    <property type="protein sequence ID" value="OXA92421.1"/>
    <property type="molecule type" value="Genomic_DNA"/>
</dbReference>
<accession>A0A085ZGU6</accession>
<evidence type="ECO:0000313" key="2">
    <source>
        <dbReference type="EMBL" id="KFF03660.1"/>
    </source>
</evidence>
<reference evidence="2 4" key="1">
    <citation type="submission" date="2014-07" db="EMBL/GenBank/DDBJ databases">
        <title>Genome of Flavobacterium hydatis DSM 2063.</title>
        <authorList>
            <person name="Pipes S.E."/>
            <person name="Stropko S.J."/>
            <person name="Newman J.D."/>
        </authorList>
    </citation>
    <scope>NUCLEOTIDE SEQUENCE [LARGE SCALE GENOMIC DNA]</scope>
    <source>
        <strain evidence="2 4">DSM 2063</strain>
    </source>
</reference>
<dbReference type="Proteomes" id="UP000028712">
    <property type="component" value="Unassembled WGS sequence"/>
</dbReference>
<organism evidence="2 4">
    <name type="scientific">Flavobacterium hydatis</name>
    <name type="common">Cytophaga aquatilis</name>
    <dbReference type="NCBI Taxonomy" id="991"/>
    <lineage>
        <taxon>Bacteria</taxon>
        <taxon>Pseudomonadati</taxon>
        <taxon>Bacteroidota</taxon>
        <taxon>Flavobacteriia</taxon>
        <taxon>Flavobacteriales</taxon>
        <taxon>Flavobacteriaceae</taxon>
        <taxon>Flavobacterium</taxon>
    </lineage>
</organism>
<reference evidence="3 5" key="2">
    <citation type="submission" date="2016-11" db="EMBL/GenBank/DDBJ databases">
        <title>Whole genomes of Flavobacteriaceae.</title>
        <authorList>
            <person name="Stine C."/>
            <person name="Li C."/>
            <person name="Tadesse D."/>
        </authorList>
    </citation>
    <scope>NUCLEOTIDE SEQUENCE [LARGE SCALE GENOMIC DNA]</scope>
    <source>
        <strain evidence="3 5">ATCC 29551</strain>
    </source>
</reference>
<dbReference type="STRING" id="991.IW20_24680"/>
<evidence type="ECO:0000256" key="1">
    <source>
        <dbReference type="SAM" id="SignalP"/>
    </source>
</evidence>
<dbReference type="OrthoDB" id="5770735at2"/>
<comment type="caution">
    <text evidence="2">The sequence shown here is derived from an EMBL/GenBank/DDBJ whole genome shotgun (WGS) entry which is preliminary data.</text>
</comment>
<feature type="signal peptide" evidence="1">
    <location>
        <begin position="1"/>
        <end position="19"/>
    </location>
</feature>